<feature type="transmembrane region" description="Helical" evidence="6">
    <location>
        <begin position="110"/>
        <end position="127"/>
    </location>
</feature>
<comment type="caution">
    <text evidence="9">The sequence shown here is derived from an EMBL/GenBank/DDBJ whole genome shotgun (WGS) entry which is preliminary data.</text>
</comment>
<dbReference type="EMBL" id="JAGSPC010000003">
    <property type="protein sequence ID" value="MBV7260235.1"/>
    <property type="molecule type" value="Genomic_DNA"/>
</dbReference>
<evidence type="ECO:0000313" key="9">
    <source>
        <dbReference type="EMBL" id="MBV7260235.1"/>
    </source>
</evidence>
<dbReference type="InterPro" id="IPR052159">
    <property type="entry name" value="Competence_DNA_uptake"/>
</dbReference>
<evidence type="ECO:0000256" key="3">
    <source>
        <dbReference type="ARBA" id="ARBA00022692"/>
    </source>
</evidence>
<dbReference type="Pfam" id="PF03772">
    <property type="entry name" value="Competence"/>
    <property type="match status" value="1"/>
</dbReference>
<dbReference type="InterPro" id="IPR004477">
    <property type="entry name" value="ComEC_N"/>
</dbReference>
<reference evidence="9" key="1">
    <citation type="submission" date="2021-04" db="EMBL/GenBank/DDBJ databases">
        <authorList>
            <person name="Pira H."/>
            <person name="Risdian C."/>
            <person name="Wink J."/>
        </authorList>
    </citation>
    <scope>NUCLEOTIDE SEQUENCE</scope>
    <source>
        <strain evidence="9">WH158</strain>
    </source>
</reference>
<dbReference type="Pfam" id="PF13567">
    <property type="entry name" value="DUF4131"/>
    <property type="match status" value="1"/>
</dbReference>
<feature type="transmembrane region" description="Helical" evidence="6">
    <location>
        <begin position="542"/>
        <end position="559"/>
    </location>
</feature>
<keyword evidence="2" id="KW-1003">Cell membrane</keyword>
<name>A0A9X1F4T2_9SPHN</name>
<proteinExistence type="predicted"/>
<feature type="domain" description="ComEC/Rec2-related protein" evidence="7">
    <location>
        <begin position="282"/>
        <end position="562"/>
    </location>
</feature>
<accession>A0A9X1F4T2</accession>
<evidence type="ECO:0000259" key="8">
    <source>
        <dbReference type="Pfam" id="PF13567"/>
    </source>
</evidence>
<feature type="domain" description="DUF4131" evidence="8">
    <location>
        <begin position="78"/>
        <end position="241"/>
    </location>
</feature>
<dbReference type="GO" id="GO:0005886">
    <property type="term" value="C:plasma membrane"/>
    <property type="evidence" value="ECO:0007669"/>
    <property type="project" value="UniProtKB-SubCell"/>
</dbReference>
<evidence type="ECO:0000256" key="4">
    <source>
        <dbReference type="ARBA" id="ARBA00022989"/>
    </source>
</evidence>
<sequence>MREPPLVPLGEEVSRPAAAIGVAVQRPWQRGAGLSSIVRRIGDSVEHFLSSSGFDRAPWLAVVFGAGILAWFALNSPWQWAAVIGLSLLIALAGSAVWRGDEERGHIRAATIACGLVFAAGVAIIWLRSELIGAEAIERPVVERVQGYVLDREDQPAQERTRLTLAIRDAEAGVARKIRINVPLEKMEEAQIAGPLLVEGAVIKARVRLMPPASPMLPGSYDFARAAWFKGLAATGSVIGPIEIVEPAPQSSGLPAVQRVLSSHVRERVDGSAGTIAAAFASGDRGAIAEADEEAMRDAGLTHLLSISGLHVSAVIAAAYFLAIKLLALFPPIALRVRLPVIAAGVGALSGVGYTLLTGAEVPTVRSCAAAMLVLIALAMGRDALSLRMVAAAAVFVMLLWPESIVGPSFQMSFSAVVAIVALHSSGAARTFLAPREEPWWRRSGRQITMLFITGMIIEIALMPIVLFHFHRSGVYGAFANVIAIPMVTFISMPLIAFGLFLDLLGLGQPVWWLVQQSLDALLAIAHFTSSRPGAVKLMPQMGYGTIALFVCGALWLALWNGRARLIGFVPATVATAMLVLTPIPDVLIGREGRHVGITVPNQDGGRQLLSLRDSRSSYSRDNLLELASVTGDPVPIAQWSGAQCSTEFCILEIERGGRTWVIMMARNRDLVEERALAAACERSDIVVADRFLPRSCSPRWLKADRGMLERTGGLSLDLTNQKVKSVASVQGQHGWWRGESE</sequence>
<evidence type="ECO:0000259" key="7">
    <source>
        <dbReference type="Pfam" id="PF03772"/>
    </source>
</evidence>
<feature type="transmembrane region" description="Helical" evidence="6">
    <location>
        <begin position="310"/>
        <end position="330"/>
    </location>
</feature>
<evidence type="ECO:0000256" key="1">
    <source>
        <dbReference type="ARBA" id="ARBA00004651"/>
    </source>
</evidence>
<feature type="transmembrane region" description="Helical" evidence="6">
    <location>
        <begin position="450"/>
        <end position="470"/>
    </location>
</feature>
<dbReference type="AlphaFoldDB" id="A0A9X1F4T2"/>
<organism evidence="9 10">
    <name type="scientific">Erythrobacter crassostreae</name>
    <dbReference type="NCBI Taxonomy" id="2828328"/>
    <lineage>
        <taxon>Bacteria</taxon>
        <taxon>Pseudomonadati</taxon>
        <taxon>Pseudomonadota</taxon>
        <taxon>Alphaproteobacteria</taxon>
        <taxon>Sphingomonadales</taxon>
        <taxon>Erythrobacteraceae</taxon>
        <taxon>Erythrobacter/Porphyrobacter group</taxon>
        <taxon>Erythrobacter</taxon>
    </lineage>
</organism>
<protein>
    <submittedName>
        <fullName evidence="9">ComEC/Rec2 family competence protein</fullName>
    </submittedName>
</protein>
<feature type="transmembrane region" description="Helical" evidence="6">
    <location>
        <begin position="566"/>
        <end position="584"/>
    </location>
</feature>
<feature type="transmembrane region" description="Helical" evidence="6">
    <location>
        <begin position="387"/>
        <end position="404"/>
    </location>
</feature>
<dbReference type="PANTHER" id="PTHR30619">
    <property type="entry name" value="DNA INTERNALIZATION/COMPETENCE PROTEIN COMEC/REC2"/>
    <property type="match status" value="1"/>
</dbReference>
<keyword evidence="3 6" id="KW-0812">Transmembrane</keyword>
<evidence type="ECO:0000256" key="6">
    <source>
        <dbReference type="SAM" id="Phobius"/>
    </source>
</evidence>
<feature type="transmembrane region" description="Helical" evidence="6">
    <location>
        <begin position="57"/>
        <end position="74"/>
    </location>
</feature>
<feature type="transmembrane region" description="Helical" evidence="6">
    <location>
        <begin position="476"/>
        <end position="502"/>
    </location>
</feature>
<dbReference type="Proteomes" id="UP001138681">
    <property type="component" value="Unassembled WGS sequence"/>
</dbReference>
<dbReference type="InterPro" id="IPR025405">
    <property type="entry name" value="DUF4131"/>
</dbReference>
<evidence type="ECO:0000313" key="10">
    <source>
        <dbReference type="Proteomes" id="UP001138681"/>
    </source>
</evidence>
<dbReference type="NCBIfam" id="TIGR00360">
    <property type="entry name" value="ComEC_N-term"/>
    <property type="match status" value="1"/>
</dbReference>
<dbReference type="PANTHER" id="PTHR30619:SF1">
    <property type="entry name" value="RECOMBINATION PROTEIN 2"/>
    <property type="match status" value="1"/>
</dbReference>
<keyword evidence="10" id="KW-1185">Reference proteome</keyword>
<feature type="transmembrane region" description="Helical" evidence="6">
    <location>
        <begin position="337"/>
        <end position="357"/>
    </location>
</feature>
<evidence type="ECO:0000256" key="2">
    <source>
        <dbReference type="ARBA" id="ARBA00022475"/>
    </source>
</evidence>
<keyword evidence="4 6" id="KW-1133">Transmembrane helix</keyword>
<comment type="subcellular location">
    <subcellularLocation>
        <location evidence="1">Cell membrane</location>
        <topology evidence="1">Multi-pass membrane protein</topology>
    </subcellularLocation>
</comment>
<evidence type="ECO:0000256" key="5">
    <source>
        <dbReference type="ARBA" id="ARBA00023136"/>
    </source>
</evidence>
<feature type="transmembrane region" description="Helical" evidence="6">
    <location>
        <begin position="80"/>
        <end position="98"/>
    </location>
</feature>
<gene>
    <name evidence="9" type="ORF">KCG46_11705</name>
</gene>
<keyword evidence="5 6" id="KW-0472">Membrane</keyword>